<dbReference type="PROSITE" id="PS50851">
    <property type="entry name" value="CHEW"/>
    <property type="match status" value="1"/>
</dbReference>
<dbReference type="SUPFAM" id="SSF47384">
    <property type="entry name" value="Homodimeric domain of signal transducing histidine kinase"/>
    <property type="match status" value="1"/>
</dbReference>
<dbReference type="Pfam" id="PF02518">
    <property type="entry name" value="HATPase_c"/>
    <property type="match status" value="1"/>
</dbReference>
<keyword evidence="5" id="KW-0418">Kinase</keyword>
<feature type="domain" description="HPt" evidence="9">
    <location>
        <begin position="1"/>
        <end position="102"/>
    </location>
</feature>
<dbReference type="SUPFAM" id="SSF47226">
    <property type="entry name" value="Histidine-containing phosphotransfer domain, HPT domain"/>
    <property type="match status" value="1"/>
</dbReference>
<comment type="catalytic activity">
    <reaction evidence="1">
        <text>ATP + protein L-histidine = ADP + protein N-phospho-L-histidine.</text>
        <dbReference type="EC" id="2.7.13.3"/>
    </reaction>
</comment>
<dbReference type="InterPro" id="IPR004358">
    <property type="entry name" value="Sig_transdc_His_kin-like_C"/>
</dbReference>
<dbReference type="Pfam" id="PF01627">
    <property type="entry name" value="Hpt"/>
    <property type="match status" value="1"/>
</dbReference>
<dbReference type="InterPro" id="IPR036097">
    <property type="entry name" value="HisK_dim/P_sf"/>
</dbReference>
<dbReference type="InterPro" id="IPR002545">
    <property type="entry name" value="CheW-lke_dom"/>
</dbReference>
<dbReference type="PRINTS" id="PR00344">
    <property type="entry name" value="BCTRLSENSOR"/>
</dbReference>
<dbReference type="InterPro" id="IPR037006">
    <property type="entry name" value="CheA-like_homodim_sf"/>
</dbReference>
<proteinExistence type="predicted"/>
<organism evidence="10 11">
    <name type="scientific">Syntrophotalea acetylenica</name>
    <name type="common">Pelobacter acetylenicus</name>
    <dbReference type="NCBI Taxonomy" id="29542"/>
    <lineage>
        <taxon>Bacteria</taxon>
        <taxon>Pseudomonadati</taxon>
        <taxon>Thermodesulfobacteriota</taxon>
        <taxon>Desulfuromonadia</taxon>
        <taxon>Desulfuromonadales</taxon>
        <taxon>Syntrophotaleaceae</taxon>
        <taxon>Syntrophotalea</taxon>
    </lineage>
</organism>
<keyword evidence="4" id="KW-0808">Transferase</keyword>
<evidence type="ECO:0000313" key="11">
    <source>
        <dbReference type="Proteomes" id="UP000182264"/>
    </source>
</evidence>
<dbReference type="PANTHER" id="PTHR43395">
    <property type="entry name" value="SENSOR HISTIDINE KINASE CHEA"/>
    <property type="match status" value="1"/>
</dbReference>
<dbReference type="GO" id="GO:0000155">
    <property type="term" value="F:phosphorelay sensor kinase activity"/>
    <property type="evidence" value="ECO:0007669"/>
    <property type="project" value="InterPro"/>
</dbReference>
<dbReference type="STRING" id="29542.A6070_00375"/>
<dbReference type="InterPro" id="IPR051315">
    <property type="entry name" value="Bact_Chemotaxis_CheA"/>
</dbReference>
<dbReference type="OrthoDB" id="9803176at2"/>
<evidence type="ECO:0000313" key="10">
    <source>
        <dbReference type="EMBL" id="APG24704.1"/>
    </source>
</evidence>
<dbReference type="InterPro" id="IPR036061">
    <property type="entry name" value="CheW-like_dom_sf"/>
</dbReference>
<evidence type="ECO:0000256" key="4">
    <source>
        <dbReference type="ARBA" id="ARBA00022679"/>
    </source>
</evidence>
<dbReference type="SMART" id="SM00260">
    <property type="entry name" value="CheW"/>
    <property type="match status" value="1"/>
</dbReference>
<dbReference type="InterPro" id="IPR005467">
    <property type="entry name" value="His_kinase_dom"/>
</dbReference>
<evidence type="ECO:0000256" key="3">
    <source>
        <dbReference type="ARBA" id="ARBA00022553"/>
    </source>
</evidence>
<dbReference type="Gene3D" id="1.10.287.560">
    <property type="entry name" value="Histidine kinase CheA-like, homodimeric domain"/>
    <property type="match status" value="1"/>
</dbReference>
<sequence>MMAQEYKQIFLAESQEHLLNARTWLSVLAGDPQNRQVLDDLFRCLHSIKGMAASLGYRRMADMAHVMEDGLDRLRRSDSLPKEALGQLYRGLDYLDGKLTDAAAGKPDAADGTDGDGSRGATLHALVIRMPGASCCQWLLLLNELMRLGNLEVCRPDPDAIAGGILPQELEVELRGVVDREQIERRCRKIHENLRITDSTKSISMPALSLQQGVGESTVRIATQVLDRLAGLSGELLTVRHRLQEALRLGQPEAIEGSCQQLDHLLAVLRRQVLDARMVPLETITAPLFRQVRESCRVTGKKIRLNLIGTEVRLDRAILEALSEPLLHMVRNAVDHGIEDSGTITIAARRDHDRITLDVSDDGRGFDMTELVRRARQEGLLPPSREAKLDADQMLKVLCLPGFTTSAAITETSGRGIGMDVVRHTVDKLGGSLEILSGPGEGASFRFILPLTVAILPVLLVESAGRTLGLPLMWIEKTMEVPRQALHPANGGYVADLGPRQLPVFPLAGLLGLSPASKPCASTVVCELRGGHAGLAVDTIIGQKEVYVKPLLFPLDCVPGLTGSTILGDGRVIFLLDPGSLLSSQHGVVFQGETSCI</sequence>
<dbReference type="PANTHER" id="PTHR43395:SF1">
    <property type="entry name" value="CHEMOTAXIS PROTEIN CHEA"/>
    <property type="match status" value="1"/>
</dbReference>
<dbReference type="EMBL" id="CP015518">
    <property type="protein sequence ID" value="APG24704.1"/>
    <property type="molecule type" value="Genomic_DNA"/>
</dbReference>
<dbReference type="InterPro" id="IPR003594">
    <property type="entry name" value="HATPase_dom"/>
</dbReference>
<dbReference type="SUPFAM" id="SSF50341">
    <property type="entry name" value="CheW-like"/>
    <property type="match status" value="1"/>
</dbReference>
<dbReference type="AlphaFoldDB" id="A0A1L3GFG2"/>
<dbReference type="Gene3D" id="2.30.30.40">
    <property type="entry name" value="SH3 Domains"/>
    <property type="match status" value="1"/>
</dbReference>
<dbReference type="InterPro" id="IPR036641">
    <property type="entry name" value="HPT_dom_sf"/>
</dbReference>
<dbReference type="KEGG" id="pace:A6070_00375"/>
<keyword evidence="11" id="KW-1185">Reference proteome</keyword>
<gene>
    <name evidence="10" type="ORF">A7E75_06440</name>
</gene>
<dbReference type="GO" id="GO:0006935">
    <property type="term" value="P:chemotaxis"/>
    <property type="evidence" value="ECO:0007669"/>
    <property type="project" value="InterPro"/>
</dbReference>
<name>A0A1L3GFG2_SYNAC</name>
<reference evidence="10 11" key="1">
    <citation type="journal article" date="2017" name="Genome Announc.">
        <title>Complete Genome Sequences of Two Acetylene-Fermenting Pelobacter acetylenicus Strains.</title>
        <authorList>
            <person name="Sutton J.M."/>
            <person name="Baesman S.M."/>
            <person name="Fierst J.L."/>
            <person name="Poret-Peterson A.T."/>
            <person name="Oremland R.S."/>
            <person name="Dunlap D.S."/>
            <person name="Akob D.M."/>
        </authorList>
    </citation>
    <scope>NUCLEOTIDE SEQUENCE [LARGE SCALE GENOMIC DNA]</scope>
    <source>
        <strain evidence="10 11">DSM 3247</strain>
    </source>
</reference>
<dbReference type="RefSeq" id="WP_072286546.1">
    <property type="nucleotide sequence ID" value="NZ_CP015455.1"/>
</dbReference>
<feature type="modified residue" description="Phosphohistidine" evidence="6">
    <location>
        <position position="46"/>
    </location>
</feature>
<evidence type="ECO:0000256" key="2">
    <source>
        <dbReference type="ARBA" id="ARBA00012438"/>
    </source>
</evidence>
<dbReference type="CDD" id="cd00088">
    <property type="entry name" value="HPT"/>
    <property type="match status" value="1"/>
</dbReference>
<dbReference type="PROSITE" id="PS50109">
    <property type="entry name" value="HIS_KIN"/>
    <property type="match status" value="1"/>
</dbReference>
<dbReference type="SUPFAM" id="SSF55874">
    <property type="entry name" value="ATPase domain of HSP90 chaperone/DNA topoisomerase II/histidine kinase"/>
    <property type="match status" value="1"/>
</dbReference>
<dbReference type="GO" id="GO:0005737">
    <property type="term" value="C:cytoplasm"/>
    <property type="evidence" value="ECO:0007669"/>
    <property type="project" value="InterPro"/>
</dbReference>
<dbReference type="InterPro" id="IPR008207">
    <property type="entry name" value="Sig_transdc_His_kin_Hpt_dom"/>
</dbReference>
<evidence type="ECO:0000259" key="8">
    <source>
        <dbReference type="PROSITE" id="PS50851"/>
    </source>
</evidence>
<feature type="domain" description="CheW-like" evidence="8">
    <location>
        <begin position="455"/>
        <end position="587"/>
    </location>
</feature>
<keyword evidence="3 6" id="KW-0597">Phosphoprotein</keyword>
<evidence type="ECO:0000259" key="7">
    <source>
        <dbReference type="PROSITE" id="PS50109"/>
    </source>
</evidence>
<dbReference type="Proteomes" id="UP000182264">
    <property type="component" value="Chromosome"/>
</dbReference>
<dbReference type="Gene3D" id="3.30.565.10">
    <property type="entry name" value="Histidine kinase-like ATPase, C-terminal domain"/>
    <property type="match status" value="1"/>
</dbReference>
<dbReference type="InterPro" id="IPR036890">
    <property type="entry name" value="HATPase_C_sf"/>
</dbReference>
<accession>A0A1L3GFG2</accession>
<evidence type="ECO:0000256" key="5">
    <source>
        <dbReference type="ARBA" id="ARBA00022777"/>
    </source>
</evidence>
<dbReference type="EC" id="2.7.13.3" evidence="2"/>
<dbReference type="Pfam" id="PF01584">
    <property type="entry name" value="CheW"/>
    <property type="match status" value="1"/>
</dbReference>
<dbReference type="SMART" id="SM01231">
    <property type="entry name" value="H-kinase_dim"/>
    <property type="match status" value="1"/>
</dbReference>
<evidence type="ECO:0000256" key="6">
    <source>
        <dbReference type="PROSITE-ProRule" id="PRU00110"/>
    </source>
</evidence>
<dbReference type="PROSITE" id="PS50894">
    <property type="entry name" value="HPT"/>
    <property type="match status" value="1"/>
</dbReference>
<dbReference type="InterPro" id="IPR004105">
    <property type="entry name" value="CheA-like_dim"/>
</dbReference>
<evidence type="ECO:0000256" key="1">
    <source>
        <dbReference type="ARBA" id="ARBA00000085"/>
    </source>
</evidence>
<dbReference type="Gene3D" id="1.20.120.160">
    <property type="entry name" value="HPT domain"/>
    <property type="match status" value="1"/>
</dbReference>
<evidence type="ECO:0000259" key="9">
    <source>
        <dbReference type="PROSITE" id="PS50894"/>
    </source>
</evidence>
<dbReference type="SMART" id="SM00073">
    <property type="entry name" value="HPT"/>
    <property type="match status" value="1"/>
</dbReference>
<dbReference type="FunFam" id="3.30.565.10:FF:000016">
    <property type="entry name" value="Chemotaxis protein CheA, putative"/>
    <property type="match status" value="1"/>
</dbReference>
<feature type="domain" description="Histidine kinase" evidence="7">
    <location>
        <begin position="220"/>
        <end position="453"/>
    </location>
</feature>
<dbReference type="SMART" id="SM00387">
    <property type="entry name" value="HATPase_c"/>
    <property type="match status" value="1"/>
</dbReference>
<protein>
    <recommendedName>
        <fullName evidence="2">histidine kinase</fullName>
        <ecNumber evidence="2">2.7.13.3</ecNumber>
    </recommendedName>
</protein>